<name>A0A9N9GF48_9GLOM</name>
<sequence length="42" mass="4690">EEIDSEVLSSSSNTINTAYKRVFGQSKTKYPEATLLGFHDLI</sequence>
<reference evidence="1" key="1">
    <citation type="submission" date="2021-06" db="EMBL/GenBank/DDBJ databases">
        <authorList>
            <person name="Kallberg Y."/>
            <person name="Tangrot J."/>
            <person name="Rosling A."/>
        </authorList>
    </citation>
    <scope>NUCLEOTIDE SEQUENCE</scope>
    <source>
        <strain evidence="1">UK204</strain>
    </source>
</reference>
<gene>
    <name evidence="1" type="ORF">FCALED_LOCUS8426</name>
</gene>
<dbReference type="AlphaFoldDB" id="A0A9N9GF48"/>
<proteinExistence type="predicted"/>
<keyword evidence="2" id="KW-1185">Reference proteome</keyword>
<dbReference type="OrthoDB" id="2463731at2759"/>
<comment type="caution">
    <text evidence="1">The sequence shown here is derived from an EMBL/GenBank/DDBJ whole genome shotgun (WGS) entry which is preliminary data.</text>
</comment>
<accession>A0A9N9GF48</accession>
<evidence type="ECO:0000313" key="1">
    <source>
        <dbReference type="EMBL" id="CAG8597669.1"/>
    </source>
</evidence>
<protein>
    <submittedName>
        <fullName evidence="1">13642_t:CDS:1</fullName>
    </submittedName>
</protein>
<dbReference type="Proteomes" id="UP000789570">
    <property type="component" value="Unassembled WGS sequence"/>
</dbReference>
<feature type="non-terminal residue" evidence="1">
    <location>
        <position position="1"/>
    </location>
</feature>
<organism evidence="1 2">
    <name type="scientific">Funneliformis caledonium</name>
    <dbReference type="NCBI Taxonomy" id="1117310"/>
    <lineage>
        <taxon>Eukaryota</taxon>
        <taxon>Fungi</taxon>
        <taxon>Fungi incertae sedis</taxon>
        <taxon>Mucoromycota</taxon>
        <taxon>Glomeromycotina</taxon>
        <taxon>Glomeromycetes</taxon>
        <taxon>Glomerales</taxon>
        <taxon>Glomeraceae</taxon>
        <taxon>Funneliformis</taxon>
    </lineage>
</organism>
<evidence type="ECO:0000313" key="2">
    <source>
        <dbReference type="Proteomes" id="UP000789570"/>
    </source>
</evidence>
<dbReference type="EMBL" id="CAJVPQ010002454">
    <property type="protein sequence ID" value="CAG8597669.1"/>
    <property type="molecule type" value="Genomic_DNA"/>
</dbReference>